<dbReference type="FunFam" id="2.130.10.10:FF:001151">
    <property type="entry name" value="Semaphorin 5C"/>
    <property type="match status" value="1"/>
</dbReference>
<evidence type="ECO:0000256" key="1">
    <source>
        <dbReference type="ARBA" id="ARBA00004167"/>
    </source>
</evidence>
<keyword evidence="6 12" id="KW-1133">Transmembrane helix</keyword>
<keyword evidence="8" id="KW-1015">Disulfide bond</keyword>
<dbReference type="SMART" id="SM00423">
    <property type="entry name" value="PSI"/>
    <property type="match status" value="1"/>
</dbReference>
<comment type="subcellular location">
    <subcellularLocation>
        <location evidence="1">Membrane</location>
        <topology evidence="1">Single-pass membrane protein</topology>
    </subcellularLocation>
</comment>
<protein>
    <submittedName>
        <fullName evidence="15">Semaphorin-5B</fullName>
    </submittedName>
</protein>
<dbReference type="InterPro" id="IPR016201">
    <property type="entry name" value="PSI"/>
</dbReference>
<feature type="domain" description="Sema" evidence="14">
    <location>
        <begin position="26"/>
        <end position="475"/>
    </location>
</feature>
<proteinExistence type="predicted"/>
<organism evidence="15 16">
    <name type="scientific">Cryptotermes secundus</name>
    <dbReference type="NCBI Taxonomy" id="105785"/>
    <lineage>
        <taxon>Eukaryota</taxon>
        <taxon>Metazoa</taxon>
        <taxon>Ecdysozoa</taxon>
        <taxon>Arthropoda</taxon>
        <taxon>Hexapoda</taxon>
        <taxon>Insecta</taxon>
        <taxon>Pterygota</taxon>
        <taxon>Neoptera</taxon>
        <taxon>Polyneoptera</taxon>
        <taxon>Dictyoptera</taxon>
        <taxon>Blattodea</taxon>
        <taxon>Blattoidea</taxon>
        <taxon>Termitoidae</taxon>
        <taxon>Kalotermitidae</taxon>
        <taxon>Cryptotermitinae</taxon>
        <taxon>Cryptotermes</taxon>
    </lineage>
</organism>
<evidence type="ECO:0000256" key="7">
    <source>
        <dbReference type="ARBA" id="ARBA00023136"/>
    </source>
</evidence>
<gene>
    <name evidence="15" type="primary">Sema5b</name>
    <name evidence="15" type="ORF">B7P43_G02599</name>
</gene>
<dbReference type="AlphaFoldDB" id="A0A2J7RLU3"/>
<dbReference type="SUPFAM" id="SSF101912">
    <property type="entry name" value="Sema domain"/>
    <property type="match status" value="1"/>
</dbReference>
<dbReference type="GO" id="GO:0030215">
    <property type="term" value="F:semaphorin receptor binding"/>
    <property type="evidence" value="ECO:0007669"/>
    <property type="project" value="InterPro"/>
</dbReference>
<dbReference type="SUPFAM" id="SSF82895">
    <property type="entry name" value="TSP-1 type 1 repeat"/>
    <property type="match status" value="6"/>
</dbReference>
<comment type="caution">
    <text evidence="10">Lacks conserved residue(s) required for the propagation of feature annotation.</text>
</comment>
<evidence type="ECO:0000256" key="9">
    <source>
        <dbReference type="ARBA" id="ARBA00023180"/>
    </source>
</evidence>
<evidence type="ECO:0000256" key="8">
    <source>
        <dbReference type="ARBA" id="ARBA00023157"/>
    </source>
</evidence>
<keyword evidence="13" id="KW-0732">Signal</keyword>
<dbReference type="InterPro" id="IPR048224">
    <property type="entry name" value="Sema5C_Sema"/>
</dbReference>
<keyword evidence="7 12" id="KW-0472">Membrane</keyword>
<feature type="compositionally biased region" description="Low complexity" evidence="11">
    <location>
        <begin position="1021"/>
        <end position="1036"/>
    </location>
</feature>
<evidence type="ECO:0000313" key="16">
    <source>
        <dbReference type="Proteomes" id="UP000235965"/>
    </source>
</evidence>
<dbReference type="PANTHER" id="PTHR11036:SF79">
    <property type="entry name" value="SEMAPHORIN 5C, ISOFORM A"/>
    <property type="match status" value="1"/>
</dbReference>
<dbReference type="InterPro" id="IPR001627">
    <property type="entry name" value="Semap_dom"/>
</dbReference>
<dbReference type="InterPro" id="IPR036383">
    <property type="entry name" value="TSP1_rpt_sf"/>
</dbReference>
<dbReference type="GO" id="GO:0030335">
    <property type="term" value="P:positive regulation of cell migration"/>
    <property type="evidence" value="ECO:0007669"/>
    <property type="project" value="TreeGrafter"/>
</dbReference>
<dbReference type="GO" id="GO:0007411">
    <property type="term" value="P:axon guidance"/>
    <property type="evidence" value="ECO:0007669"/>
    <property type="project" value="TreeGrafter"/>
</dbReference>
<dbReference type="InterPro" id="IPR027231">
    <property type="entry name" value="Semaphorin"/>
</dbReference>
<dbReference type="FunFam" id="2.20.100.10:FF:000001">
    <property type="entry name" value="semaphorin-5A isoform X1"/>
    <property type="match status" value="3"/>
</dbReference>
<reference evidence="15 16" key="1">
    <citation type="submission" date="2017-12" db="EMBL/GenBank/DDBJ databases">
        <title>Hemimetabolous genomes reveal molecular basis of termite eusociality.</title>
        <authorList>
            <person name="Harrison M.C."/>
            <person name="Jongepier E."/>
            <person name="Robertson H.M."/>
            <person name="Arning N."/>
            <person name="Bitard-Feildel T."/>
            <person name="Chao H."/>
            <person name="Childers C.P."/>
            <person name="Dinh H."/>
            <person name="Doddapaneni H."/>
            <person name="Dugan S."/>
            <person name="Gowin J."/>
            <person name="Greiner C."/>
            <person name="Han Y."/>
            <person name="Hu H."/>
            <person name="Hughes D.S.T."/>
            <person name="Huylmans A.-K."/>
            <person name="Kemena C."/>
            <person name="Kremer L.P.M."/>
            <person name="Lee S.L."/>
            <person name="Lopez-Ezquerra A."/>
            <person name="Mallet L."/>
            <person name="Monroy-Kuhn J.M."/>
            <person name="Moser A."/>
            <person name="Murali S.C."/>
            <person name="Muzny D.M."/>
            <person name="Otani S."/>
            <person name="Piulachs M.-D."/>
            <person name="Poelchau M."/>
            <person name="Qu J."/>
            <person name="Schaub F."/>
            <person name="Wada-Katsumata A."/>
            <person name="Worley K.C."/>
            <person name="Xie Q."/>
            <person name="Ylla G."/>
            <person name="Poulsen M."/>
            <person name="Gibbs R.A."/>
            <person name="Schal C."/>
            <person name="Richards S."/>
            <person name="Belles X."/>
            <person name="Korb J."/>
            <person name="Bornberg-Bauer E."/>
        </authorList>
    </citation>
    <scope>NUCLEOTIDE SEQUENCE [LARGE SCALE GENOMIC DNA]</scope>
    <source>
        <tissue evidence="15">Whole body</tissue>
    </source>
</reference>
<dbReference type="Gene3D" id="2.20.100.10">
    <property type="entry name" value="Thrombospondin type-1 (TSP1) repeat"/>
    <property type="match status" value="5"/>
</dbReference>
<keyword evidence="5" id="KW-0524">Neurogenesis</keyword>
<feature type="region of interest" description="Disordered" evidence="11">
    <location>
        <begin position="1009"/>
        <end position="1048"/>
    </location>
</feature>
<dbReference type="SMART" id="SM00209">
    <property type="entry name" value="TSP1"/>
    <property type="match status" value="6"/>
</dbReference>
<dbReference type="Pfam" id="PF23260">
    <property type="entry name" value="TSP1_2"/>
    <property type="match status" value="1"/>
</dbReference>
<dbReference type="STRING" id="105785.A0A2J7RLU3"/>
<dbReference type="Pfam" id="PF00090">
    <property type="entry name" value="TSP_1"/>
    <property type="match status" value="5"/>
</dbReference>
<accession>A0A2J7RLU3</accession>
<evidence type="ECO:0000256" key="11">
    <source>
        <dbReference type="SAM" id="MobiDB-lite"/>
    </source>
</evidence>
<evidence type="ECO:0000256" key="5">
    <source>
        <dbReference type="ARBA" id="ARBA00022902"/>
    </source>
</evidence>
<dbReference type="FunFam" id="2.20.100.10:FF:000021">
    <property type="entry name" value="semaphorin-5B isoform X1"/>
    <property type="match status" value="1"/>
</dbReference>
<dbReference type="GO" id="GO:0071526">
    <property type="term" value="P:semaphorin-plexin signaling pathway"/>
    <property type="evidence" value="ECO:0007669"/>
    <property type="project" value="TreeGrafter"/>
</dbReference>
<dbReference type="PROSITE" id="PS50092">
    <property type="entry name" value="TSP1"/>
    <property type="match status" value="6"/>
</dbReference>
<feature type="chain" id="PRO_5014337281" evidence="13">
    <location>
        <begin position="25"/>
        <end position="1087"/>
    </location>
</feature>
<dbReference type="InterPro" id="IPR057563">
    <property type="entry name" value="Sema5A/B-like_TSP-1"/>
</dbReference>
<dbReference type="FunCoup" id="A0A2J7RLU3">
    <property type="interactions" value="219"/>
</dbReference>
<keyword evidence="4" id="KW-0221">Differentiation</keyword>
<dbReference type="EMBL" id="NEVH01002683">
    <property type="protein sequence ID" value="PNF41802.1"/>
    <property type="molecule type" value="Genomic_DNA"/>
</dbReference>
<comment type="caution">
    <text evidence="15">The sequence shown here is derived from an EMBL/GenBank/DDBJ whole genome shotgun (WGS) entry which is preliminary data.</text>
</comment>
<feature type="transmembrane region" description="Helical" evidence="12">
    <location>
        <begin position="960"/>
        <end position="984"/>
    </location>
</feature>
<dbReference type="PRINTS" id="PR01705">
    <property type="entry name" value="TSP1REPEAT"/>
</dbReference>
<keyword evidence="9" id="KW-0325">Glycoprotein</keyword>
<dbReference type="CDD" id="cd11265">
    <property type="entry name" value="Sema_5C"/>
    <property type="match status" value="1"/>
</dbReference>
<dbReference type="PROSITE" id="PS51004">
    <property type="entry name" value="SEMA"/>
    <property type="match status" value="1"/>
</dbReference>
<dbReference type="Proteomes" id="UP000235965">
    <property type="component" value="Unassembled WGS sequence"/>
</dbReference>
<evidence type="ECO:0000256" key="13">
    <source>
        <dbReference type="SAM" id="SignalP"/>
    </source>
</evidence>
<evidence type="ECO:0000256" key="4">
    <source>
        <dbReference type="ARBA" id="ARBA00022782"/>
    </source>
</evidence>
<evidence type="ECO:0000259" key="14">
    <source>
        <dbReference type="PROSITE" id="PS51004"/>
    </source>
</evidence>
<dbReference type="GO" id="GO:0005886">
    <property type="term" value="C:plasma membrane"/>
    <property type="evidence" value="ECO:0007669"/>
    <property type="project" value="TreeGrafter"/>
</dbReference>
<sequence>MSLQHHRYLLLVLALTSLWPCIHADFRFISYEDLLPKADRFTDSGVTSFSQLLFDVSRDQIVVGARDTLYRLSLMELTQLEKAPWLAPPEKVELCQNKGQAETSCHNFVKVLLASGKRIFTCGTNAFSPQCSWRKIENVNNVLELVRGVARCPYSPEANVTALLTRSGHYFVGSPMDFSGADPAISRSLTGVSGSTLRTKQFDSKWLNEPQFVGSFETSDFVYFLFRESAVEYINCGKIIYSRIARICKNDSGGQLMLRDNWTTFVKARLNCSIPGEYPFYFDEIQGMAYVESEDMVYATFTTPSNSIPGSAICAFNMSSIDAAFSGPFKHQEHPGSAWERHVSPHKHHFECQSTSPQSHSHQLLDSNRYQLMDSAVQPATLQPLYTGRLETLTHVAVHVLPTKLHRALHVIYVATADGLIKKISVLPRTQETCVVEIWKPFPGDSPVAIKTLHYLRETDSVYIGTEDSVMRVPAQHCGRLHSRVACQNAMDPYCGWNELKEQCTPAPNHDPLSNYWKQSVTQCPVLTDPVDGGWSSWSSWFPCSHQTDPESGPGEDQCRCRSRQCNNPPPQNGGAPCVGIAVAVTNCTVHGGWTAWSSWSACSQSCGLAVKTQRRTCGNPAPAHGGRVCVGQDRNEIYCTSNPPCPAMTLPPRDGQWGSWGPWDECSAQCGGGYRIRRRRCDNPAPQDGGQDCQGCHLDYEQCNTHACSDTKRLSSWTPWLTANVTASAAGRTEKRFRFSCRAPVADPALIKLGQAKEEERFCHNDGTCLRTGRGEADDIWSEWSNWSACSVECGGGHQYRTRTCEGRAEECEGPSHMSRNCNTQKCRGEWGCWTDWSGCSVTCGQGVRRRTRHCLSASNHGSMSSGCEGPAEGEEPCEMISCESLFGWESWSVWSLCDNNAEQHRRRKCLTTNPGPHFCQGHDQETRMCVFAGTNDLNPLGVHSAPDSSGSSSASVGVVLGSCVATFLVAVVMMSVLCYFYIRHRRPRIPGSPHYMSSKQNPYVTVPLKETGSHHPKRALSSSASSSNGSTLGSHKASNGGTGISLGTPKLFSKPLVEYETATIKRNSHSLNGHIRADLDEDRFF</sequence>
<evidence type="ECO:0000256" key="2">
    <source>
        <dbReference type="ARBA" id="ARBA00022692"/>
    </source>
</evidence>
<keyword evidence="2 12" id="KW-0812">Transmembrane</keyword>
<dbReference type="GO" id="GO:0045499">
    <property type="term" value="F:chemorepellent activity"/>
    <property type="evidence" value="ECO:0007669"/>
    <property type="project" value="TreeGrafter"/>
</dbReference>
<keyword evidence="3" id="KW-0677">Repeat</keyword>
<dbReference type="SUPFAM" id="SSF103575">
    <property type="entry name" value="Plexin repeat"/>
    <property type="match status" value="1"/>
</dbReference>
<keyword evidence="16" id="KW-1185">Reference proteome</keyword>
<dbReference type="OrthoDB" id="9988752at2759"/>
<feature type="signal peptide" evidence="13">
    <location>
        <begin position="1"/>
        <end position="24"/>
    </location>
</feature>
<dbReference type="InterPro" id="IPR036352">
    <property type="entry name" value="Semap_dom_sf"/>
</dbReference>
<dbReference type="InParanoid" id="A0A2J7RLU3"/>
<dbReference type="InterPro" id="IPR000884">
    <property type="entry name" value="TSP1_rpt"/>
</dbReference>
<dbReference type="Gene3D" id="3.30.1680.10">
    <property type="entry name" value="ligand-binding face of the semaphorins, domain 2"/>
    <property type="match status" value="1"/>
</dbReference>
<dbReference type="Pfam" id="PF01403">
    <property type="entry name" value="Sema"/>
    <property type="match status" value="1"/>
</dbReference>
<dbReference type="InterPro" id="IPR015943">
    <property type="entry name" value="WD40/YVTN_repeat-like_dom_sf"/>
</dbReference>
<evidence type="ECO:0000256" key="3">
    <source>
        <dbReference type="ARBA" id="ARBA00022737"/>
    </source>
</evidence>
<evidence type="ECO:0000256" key="6">
    <source>
        <dbReference type="ARBA" id="ARBA00022989"/>
    </source>
</evidence>
<dbReference type="Gene3D" id="2.130.10.10">
    <property type="entry name" value="YVTN repeat-like/Quinoprotein amine dehydrogenase"/>
    <property type="match status" value="1"/>
</dbReference>
<name>A0A2J7RLU3_9NEOP</name>
<evidence type="ECO:0000313" key="15">
    <source>
        <dbReference type="EMBL" id="PNF41802.1"/>
    </source>
</evidence>
<dbReference type="PANTHER" id="PTHR11036">
    <property type="entry name" value="SEMAPHORIN"/>
    <property type="match status" value="1"/>
</dbReference>
<evidence type="ECO:0000256" key="12">
    <source>
        <dbReference type="SAM" id="Phobius"/>
    </source>
</evidence>
<evidence type="ECO:0000256" key="10">
    <source>
        <dbReference type="PROSITE-ProRule" id="PRU00352"/>
    </source>
</evidence>
<dbReference type="SMART" id="SM00630">
    <property type="entry name" value="Sema"/>
    <property type="match status" value="1"/>
</dbReference>